<protein>
    <submittedName>
        <fullName evidence="1">Uncharacterized protein</fullName>
    </submittedName>
</protein>
<sequence length="142" mass="16225">MQSQILGPKLYFAAVKRWSLRTLLPAILGCKQGSTQRRKTWQGVYVSEKFGNLCSRAIMNHRALSFIHRHLPHVPHKLWIVCHQNIVHRTGACLVRRHYATLVSSYVVRLTISLFAAFSRKAETMVAMLTVNAAIHFIAPYD</sequence>
<keyword evidence="2" id="KW-1185">Reference proteome</keyword>
<dbReference type="EMBL" id="BMAU01021369">
    <property type="protein sequence ID" value="GFY24228.1"/>
    <property type="molecule type" value="Genomic_DNA"/>
</dbReference>
<evidence type="ECO:0000313" key="1">
    <source>
        <dbReference type="EMBL" id="GFY24228.1"/>
    </source>
</evidence>
<gene>
    <name evidence="1" type="ORF">TNCV_1012791</name>
</gene>
<reference evidence="1" key="1">
    <citation type="submission" date="2020-08" db="EMBL/GenBank/DDBJ databases">
        <title>Multicomponent nature underlies the extraordinary mechanical properties of spider dragline silk.</title>
        <authorList>
            <person name="Kono N."/>
            <person name="Nakamura H."/>
            <person name="Mori M."/>
            <person name="Yoshida Y."/>
            <person name="Ohtoshi R."/>
            <person name="Malay A.D."/>
            <person name="Moran D.A.P."/>
            <person name="Tomita M."/>
            <person name="Numata K."/>
            <person name="Arakawa K."/>
        </authorList>
    </citation>
    <scope>NUCLEOTIDE SEQUENCE</scope>
</reference>
<proteinExistence type="predicted"/>
<evidence type="ECO:0000313" key="2">
    <source>
        <dbReference type="Proteomes" id="UP000887159"/>
    </source>
</evidence>
<name>A0A8X7B9S0_TRICX</name>
<comment type="caution">
    <text evidence="1">The sequence shown here is derived from an EMBL/GenBank/DDBJ whole genome shotgun (WGS) entry which is preliminary data.</text>
</comment>
<dbReference type="AlphaFoldDB" id="A0A8X7B9S0"/>
<dbReference type="Proteomes" id="UP000887159">
    <property type="component" value="Unassembled WGS sequence"/>
</dbReference>
<accession>A0A8X7B9S0</accession>
<organism evidence="1 2">
    <name type="scientific">Trichonephila clavipes</name>
    <name type="common">Golden silk orbweaver</name>
    <name type="synonym">Nephila clavipes</name>
    <dbReference type="NCBI Taxonomy" id="2585209"/>
    <lineage>
        <taxon>Eukaryota</taxon>
        <taxon>Metazoa</taxon>
        <taxon>Ecdysozoa</taxon>
        <taxon>Arthropoda</taxon>
        <taxon>Chelicerata</taxon>
        <taxon>Arachnida</taxon>
        <taxon>Araneae</taxon>
        <taxon>Araneomorphae</taxon>
        <taxon>Entelegynae</taxon>
        <taxon>Araneoidea</taxon>
        <taxon>Nephilidae</taxon>
        <taxon>Trichonephila</taxon>
    </lineage>
</organism>